<dbReference type="Gene3D" id="3.40.50.720">
    <property type="entry name" value="NAD(P)-binding Rossmann-like Domain"/>
    <property type="match status" value="1"/>
</dbReference>
<dbReference type="PANTHER" id="PTHR44845:SF6">
    <property type="entry name" value="BETA-ALANINE-ACTIVATING ENZYME"/>
    <property type="match status" value="1"/>
</dbReference>
<comment type="caution">
    <text evidence="6">The sequence shown here is derived from an EMBL/GenBank/DDBJ whole genome shotgun (WGS) entry which is preliminary data.</text>
</comment>
<dbReference type="InterPro" id="IPR036291">
    <property type="entry name" value="NAD(P)-bd_dom_sf"/>
</dbReference>
<dbReference type="Pfam" id="PF07993">
    <property type="entry name" value="NAD_binding_4"/>
    <property type="match status" value="1"/>
</dbReference>
<feature type="domain" description="Diiron non-heme beta-hydroxylase N-terminal" evidence="4">
    <location>
        <begin position="6"/>
        <end position="235"/>
    </location>
</feature>
<keyword evidence="1" id="KW-0596">Phosphopantetheine</keyword>
<dbReference type="NCBIfam" id="TIGR01746">
    <property type="entry name" value="Thioester-redct"/>
    <property type="match status" value="1"/>
</dbReference>
<dbReference type="SUPFAM" id="SSF56281">
    <property type="entry name" value="Metallo-hydrolase/oxidoreductase"/>
    <property type="match status" value="1"/>
</dbReference>
<feature type="domain" description="TubC N-terminal docking" evidence="5">
    <location>
        <begin position="540"/>
        <end position="589"/>
    </location>
</feature>
<dbReference type="InterPro" id="IPR010080">
    <property type="entry name" value="Thioester_reductase-like_dom"/>
</dbReference>
<dbReference type="PANTHER" id="PTHR44845">
    <property type="entry name" value="CARRIER DOMAIN-CONTAINING PROTEIN"/>
    <property type="match status" value="1"/>
</dbReference>
<dbReference type="Proteomes" id="UP000239001">
    <property type="component" value="Unassembled WGS sequence"/>
</dbReference>
<accession>A0A2T1LUJ8</accession>
<feature type="domain" description="Thioester reductase (TE)" evidence="3">
    <location>
        <begin position="628"/>
        <end position="863"/>
    </location>
</feature>
<dbReference type="AlphaFoldDB" id="A0A2T1LUJ8"/>
<dbReference type="InterPro" id="IPR041464">
    <property type="entry name" value="TubC_N"/>
</dbReference>
<name>A0A2T1LUJ8_9CHRO</name>
<dbReference type="InterPro" id="IPR044894">
    <property type="entry name" value="TubC_N_sf"/>
</dbReference>
<gene>
    <name evidence="6" type="ORF">C7H19_17890</name>
</gene>
<dbReference type="InterPro" id="IPR036866">
    <property type="entry name" value="RibonucZ/Hydroxyglut_hydro"/>
</dbReference>
<dbReference type="Gene3D" id="1.10.10.1830">
    <property type="entry name" value="Non-ribosomal peptide synthase, adenylation domain"/>
    <property type="match status" value="1"/>
</dbReference>
<evidence type="ECO:0000313" key="7">
    <source>
        <dbReference type="Proteomes" id="UP000239001"/>
    </source>
</evidence>
<reference evidence="6 7" key="2">
    <citation type="submission" date="2018-03" db="EMBL/GenBank/DDBJ databases">
        <authorList>
            <person name="Keele B.F."/>
        </authorList>
    </citation>
    <scope>NUCLEOTIDE SEQUENCE [LARGE SCALE GENOMIC DNA]</scope>
    <source>
        <strain evidence="6 7">CCALA 016</strain>
    </source>
</reference>
<proteinExistence type="predicted"/>
<evidence type="ECO:0000259" key="3">
    <source>
        <dbReference type="Pfam" id="PF07993"/>
    </source>
</evidence>
<evidence type="ECO:0000313" key="6">
    <source>
        <dbReference type="EMBL" id="PSF35015.1"/>
    </source>
</evidence>
<evidence type="ECO:0000259" key="5">
    <source>
        <dbReference type="Pfam" id="PF18563"/>
    </source>
</evidence>
<dbReference type="CDD" id="cd05235">
    <property type="entry name" value="SDR_e1"/>
    <property type="match status" value="1"/>
</dbReference>
<dbReference type="Gene3D" id="3.60.15.10">
    <property type="entry name" value="Ribonuclease Z/Hydroxyacylglutathione hydrolase-like"/>
    <property type="match status" value="1"/>
</dbReference>
<dbReference type="InterPro" id="IPR013120">
    <property type="entry name" value="FAR_NAD-bd"/>
</dbReference>
<keyword evidence="7" id="KW-1185">Reference proteome</keyword>
<sequence length="994" mass="112828">MSDQVYLKSNVIVEPLWNQWYAWPHLISPATAAMYVAHSHLKILESFIAAPQVHVSTLKNPAMLGGPFINYDESKVDEIKLLLDKTKQEQADLITLAQAIQEINQLLTQEASGYSLEPFYTKVPEPLKGYVELVYDLNHYPSFRLIEGLFYQSLYYKTNLQSIALSLGDGDTRSFVLSTPRLPNVQNLHICRPFCDRRFDQLFRMREHAGSFAEIEQVLEIQDKSLFASFFTDIPPHREAKYHGDEIRIRYFGHACILVETQSVSILCDPLIGYEHPEGMARYSYANLPETIDYALITHNHQDHVMLETLLQLRYKIKQVIVPKSNKGSLIDPSLKLILQQIGFSDVREIDELESITIPEGQIIGLPFLGEHGDLNIGAKTAYLIQLQEKSIVCAADSNNIEPKLYDRLHQLFGNIDVLFIGMECEGAPYTWAYSALLPETVPRKMAQTRRLDGSNAEKAIQLVQQLQPKQVYVYAMGQEPWLSFITSIQYTADSKAIVESNQLVEYCRSQNIISERLFGQKEIILNQVMSNLEFKIPMTQFLSELGQLDIKLWVEGDKLRCNAPKNRLTPALKAQIQERKAEIIQFLEYQTNHSRNRENLKADASLDPKIIPPSSSKSSTPPINILLTGATGFLGAFLLSELLKQTSASIYCLVRAESLESGWQKIQNSLESYLIWNNSLKHRIIPLIGDLSKPLLGLSQKDFEELSEKIDLIYHNGAWVHHTTPYSLLKATNVLGTQEILRFACQTHLKPVHFISTVSVFPADASKNLITESDNIEETQIPYGGYAKSKWVAEQLIRQAKNRGIPVSIYRLGPISGDSQTGVFNENDFLYRLMMGYVQLCSAPEGERMLDILPVDYASKAIVYLSQSNLNQTFHLIHPYPVSSNVLFEELRDWGYTIERIPYTRWYAKLLEIAQDKPEHALYPLVSLFSPETVAETTKPSLTLKFDCQNTEKGLINSAITCPPIERSLFKTYLSYLIRSGLLDAPSPLLSHP</sequence>
<reference evidence="6 7" key="1">
    <citation type="submission" date="2018-03" db="EMBL/GenBank/DDBJ databases">
        <title>The ancient ancestry and fast evolution of plastids.</title>
        <authorList>
            <person name="Moore K.R."/>
            <person name="Magnabosco C."/>
            <person name="Momper L."/>
            <person name="Gold D.A."/>
            <person name="Bosak T."/>
            <person name="Fournier G.P."/>
        </authorList>
    </citation>
    <scope>NUCLEOTIDE SEQUENCE [LARGE SCALE GENOMIC DNA]</scope>
    <source>
        <strain evidence="6 7">CCALA 016</strain>
    </source>
</reference>
<dbReference type="Pfam" id="PF13483">
    <property type="entry name" value="Lactamase_B_3"/>
    <property type="match status" value="1"/>
</dbReference>
<evidence type="ECO:0000256" key="1">
    <source>
        <dbReference type="ARBA" id="ARBA00022450"/>
    </source>
</evidence>
<keyword evidence="2" id="KW-0597">Phosphoprotein</keyword>
<evidence type="ECO:0000259" key="4">
    <source>
        <dbReference type="Pfam" id="PF18456"/>
    </source>
</evidence>
<dbReference type="Pfam" id="PF18563">
    <property type="entry name" value="TubC_N"/>
    <property type="match status" value="1"/>
</dbReference>
<dbReference type="Pfam" id="PF18456">
    <property type="entry name" value="CmlA_N"/>
    <property type="match status" value="1"/>
</dbReference>
<dbReference type="OrthoDB" id="9807212at2"/>
<dbReference type="EMBL" id="PXOH01000023">
    <property type="protein sequence ID" value="PSF35015.1"/>
    <property type="molecule type" value="Genomic_DNA"/>
</dbReference>
<protein>
    <submittedName>
        <fullName evidence="6">Oxidoreductase</fullName>
    </submittedName>
</protein>
<organism evidence="6 7">
    <name type="scientific">Aphanothece hegewaldii CCALA 016</name>
    <dbReference type="NCBI Taxonomy" id="2107694"/>
    <lineage>
        <taxon>Bacteria</taxon>
        <taxon>Bacillati</taxon>
        <taxon>Cyanobacteriota</taxon>
        <taxon>Cyanophyceae</taxon>
        <taxon>Oscillatoriophycideae</taxon>
        <taxon>Chroococcales</taxon>
        <taxon>Aphanothecaceae</taxon>
        <taxon>Aphanothece</taxon>
    </lineage>
</organism>
<dbReference type="InterPro" id="IPR041141">
    <property type="entry name" value="CmlA_N"/>
</dbReference>
<evidence type="ECO:0000256" key="2">
    <source>
        <dbReference type="ARBA" id="ARBA00022553"/>
    </source>
</evidence>
<dbReference type="RefSeq" id="WP_106458285.1">
    <property type="nucleotide sequence ID" value="NZ_PXOH01000023.1"/>
</dbReference>
<dbReference type="SUPFAM" id="SSF51735">
    <property type="entry name" value="NAD(P)-binding Rossmann-fold domains"/>
    <property type="match status" value="1"/>
</dbReference>